<name>A0AAN8EYJ1_9EURO</name>
<accession>A0AAN8EYJ1</accession>
<dbReference type="InterPro" id="IPR013083">
    <property type="entry name" value="Znf_RING/FYVE/PHD"/>
</dbReference>
<keyword evidence="3" id="KW-0862">Zinc</keyword>
<keyword evidence="2 4" id="KW-0863">Zinc-finger</keyword>
<evidence type="ECO:0000259" key="6">
    <source>
        <dbReference type="PROSITE" id="PS50089"/>
    </source>
</evidence>
<reference evidence="7 8" key="1">
    <citation type="submission" date="2022-12" db="EMBL/GenBank/DDBJ databases">
        <title>Genomic features and morphological characterization of a novel Knufia sp. strain isolated from spacecraft assembly facility.</title>
        <authorList>
            <person name="Teixeira M."/>
            <person name="Chander A.M."/>
            <person name="Stajich J.E."/>
            <person name="Venkateswaran K."/>
        </authorList>
    </citation>
    <scope>NUCLEOTIDE SEQUENCE [LARGE SCALE GENOMIC DNA]</scope>
    <source>
        <strain evidence="7 8">FJI-L2-BK-P2</strain>
    </source>
</reference>
<keyword evidence="8" id="KW-1185">Reference proteome</keyword>
<dbReference type="EMBL" id="JAKLMC020000048">
    <property type="protein sequence ID" value="KAK5948386.1"/>
    <property type="molecule type" value="Genomic_DNA"/>
</dbReference>
<evidence type="ECO:0000313" key="8">
    <source>
        <dbReference type="Proteomes" id="UP001316803"/>
    </source>
</evidence>
<proteinExistence type="predicted"/>
<protein>
    <recommendedName>
        <fullName evidence="6">RING-type domain-containing protein</fullName>
    </recommendedName>
</protein>
<dbReference type="Gene3D" id="3.30.40.10">
    <property type="entry name" value="Zinc/RING finger domain, C3HC4 (zinc finger)"/>
    <property type="match status" value="1"/>
</dbReference>
<feature type="region of interest" description="Disordered" evidence="5">
    <location>
        <begin position="1"/>
        <end position="122"/>
    </location>
</feature>
<evidence type="ECO:0000256" key="2">
    <source>
        <dbReference type="ARBA" id="ARBA00022771"/>
    </source>
</evidence>
<feature type="compositionally biased region" description="Basic and acidic residues" evidence="5">
    <location>
        <begin position="34"/>
        <end position="43"/>
    </location>
</feature>
<dbReference type="GO" id="GO:0008270">
    <property type="term" value="F:zinc ion binding"/>
    <property type="evidence" value="ECO:0007669"/>
    <property type="project" value="UniProtKB-KW"/>
</dbReference>
<feature type="compositionally biased region" description="Acidic residues" evidence="5">
    <location>
        <begin position="112"/>
        <end position="121"/>
    </location>
</feature>
<evidence type="ECO:0000256" key="1">
    <source>
        <dbReference type="ARBA" id="ARBA00022723"/>
    </source>
</evidence>
<organism evidence="7 8">
    <name type="scientific">Knufia fluminis</name>
    <dbReference type="NCBI Taxonomy" id="191047"/>
    <lineage>
        <taxon>Eukaryota</taxon>
        <taxon>Fungi</taxon>
        <taxon>Dikarya</taxon>
        <taxon>Ascomycota</taxon>
        <taxon>Pezizomycotina</taxon>
        <taxon>Eurotiomycetes</taxon>
        <taxon>Chaetothyriomycetidae</taxon>
        <taxon>Chaetothyriales</taxon>
        <taxon>Trichomeriaceae</taxon>
        <taxon>Knufia</taxon>
    </lineage>
</organism>
<dbReference type="InterPro" id="IPR001841">
    <property type="entry name" value="Znf_RING"/>
</dbReference>
<dbReference type="PROSITE" id="PS50089">
    <property type="entry name" value="ZF_RING_2"/>
    <property type="match status" value="1"/>
</dbReference>
<feature type="compositionally biased region" description="Basic and acidic residues" evidence="5">
    <location>
        <begin position="101"/>
        <end position="111"/>
    </location>
</feature>
<dbReference type="SUPFAM" id="SSF57850">
    <property type="entry name" value="RING/U-box"/>
    <property type="match status" value="1"/>
</dbReference>
<dbReference type="Pfam" id="PF00097">
    <property type="entry name" value="zf-C3HC4"/>
    <property type="match status" value="1"/>
</dbReference>
<evidence type="ECO:0000313" key="7">
    <source>
        <dbReference type="EMBL" id="KAK5948386.1"/>
    </source>
</evidence>
<keyword evidence="1" id="KW-0479">Metal-binding</keyword>
<dbReference type="Proteomes" id="UP001316803">
    <property type="component" value="Unassembled WGS sequence"/>
</dbReference>
<evidence type="ECO:0000256" key="5">
    <source>
        <dbReference type="SAM" id="MobiDB-lite"/>
    </source>
</evidence>
<dbReference type="InterPro" id="IPR018957">
    <property type="entry name" value="Znf_C3HC4_RING-type"/>
</dbReference>
<evidence type="ECO:0000256" key="3">
    <source>
        <dbReference type="ARBA" id="ARBA00022833"/>
    </source>
</evidence>
<gene>
    <name evidence="7" type="ORF">OHC33_010560</name>
</gene>
<sequence length="422" mass="47987">MDQQLSTRAEPETTASQVVREQTPEQSKSVNSKDNTKLGKEQEPIIADTDSASEYSEDRVLETTTEQADEHDPNNSVAGDAPEGSREEGDDESDGEDDDDHHDHHSHNMDRDPEDDPEDDLLVQPKTRFNNRPHGLFEDLRKTLGSPFREETKCPICKEKIMPYHRTLTHLACDWSFHRSCLETWLLANPGEQTPCPIDRKPLQMKELSKNKSRFLTPTERKIQEAWPRCSCHLWPNIVFTPENALHRNHFFEGLPPSADVHTRMAAIVVAHLIDCARYGLIFNFPGFDGLMDIWHDLFYRTPPPPHPNAGNSFFEMIIAPGIPVYLDPAQVKEIAAGRFRRLETVRDQLPGLRDAMGEDRVVEFIGARNEAIMAILGGAEDWNMSLEAVEARQRVLEDNLQGDQNSKRAAVKMTLKRVVEK</sequence>
<dbReference type="AlphaFoldDB" id="A0AAN8EYJ1"/>
<comment type="caution">
    <text evidence="7">The sequence shown here is derived from an EMBL/GenBank/DDBJ whole genome shotgun (WGS) entry which is preliminary data.</text>
</comment>
<feature type="domain" description="RING-type" evidence="6">
    <location>
        <begin position="154"/>
        <end position="200"/>
    </location>
</feature>
<feature type="compositionally biased region" description="Polar residues" evidence="5">
    <location>
        <begin position="1"/>
        <end position="33"/>
    </location>
</feature>
<evidence type="ECO:0000256" key="4">
    <source>
        <dbReference type="PROSITE-ProRule" id="PRU00175"/>
    </source>
</evidence>
<feature type="compositionally biased region" description="Acidic residues" evidence="5">
    <location>
        <begin position="88"/>
        <end position="100"/>
    </location>
</feature>